<organism evidence="1 2">
    <name type="scientific">Halomonas qaidamensis</name>
    <dbReference type="NCBI Taxonomy" id="2866211"/>
    <lineage>
        <taxon>Bacteria</taxon>
        <taxon>Pseudomonadati</taxon>
        <taxon>Pseudomonadota</taxon>
        <taxon>Gammaproteobacteria</taxon>
        <taxon>Oceanospirillales</taxon>
        <taxon>Halomonadaceae</taxon>
        <taxon>Halomonas</taxon>
    </lineage>
</organism>
<dbReference type="Pfam" id="PF13148">
    <property type="entry name" value="DUF3987"/>
    <property type="match status" value="1"/>
</dbReference>
<proteinExistence type="predicted"/>
<reference evidence="1 2" key="1">
    <citation type="journal article" date="2022" name="Antonie Van Leeuwenhoek">
        <title>Whole genome sequencing of the halophilic Halomonas qaidamensis XH36, a novel species strain with high ectoine production.</title>
        <authorList>
            <person name="Zhang T."/>
            <person name="Cui T."/>
            <person name="Cao Y."/>
            <person name="Li Y."/>
            <person name="Li F."/>
            <person name="Zhu D."/>
            <person name="Xing J."/>
        </authorList>
    </citation>
    <scope>NUCLEOTIDE SEQUENCE [LARGE SCALE GENOMIC DNA]</scope>
    <source>
        <strain evidence="1 2">XH36</strain>
    </source>
</reference>
<name>A0ABY6JTU6_9GAMM</name>
<dbReference type="Proteomes" id="UP001163082">
    <property type="component" value="Chromosome"/>
</dbReference>
<evidence type="ECO:0000313" key="1">
    <source>
        <dbReference type="EMBL" id="UYV20600.1"/>
    </source>
</evidence>
<dbReference type="RefSeq" id="WP_264431274.1">
    <property type="nucleotide sequence ID" value="NZ_CP080627.1"/>
</dbReference>
<sequence>MQTNINSEEEWPAFDEQSLFEAMSREVSQHVEVAPEMARTTALGAMAMACQGVVDVAFPNGHVVPTSLNLLTIAESGERKTALENWFFQPIRDFQSAQKKERQLSIQVYQRNLKNWRNAEKALEKKRTQTYLNGESIEEIERQQAELDDQKPQPSRLRQLIYENVTPSALAFSLYENIPLACLVSSEAGNIFEGRAFQDLPMFNSMWSGSTLDVSRRSSESFTLENPRLSLALMAQPKVIDRFLEKRGSEARDNGFLSRLIVIKPVSFIGNRKGGSSVDAKKSKEFSDRVTNLLTEAFAILDSKSRQRKVLRFSSSAKTLWQQIQLSIEQDMAEHGKYYHARDHASKLIDNVTRVAAILHTFEGYEGDIESHVLEYAYRLCKCHSNQYLKYLAGEPEIVTITNELIREIRRLGYPIGEDVFNFNKTLFLQNGRGKSRNRKKLDQGLQLLIKLGHVKCASHANFQFSEMIFYGVNSVLKNGIDYYIEELPSYESQYFSTGDTGRYPGTRVNR</sequence>
<dbReference type="EMBL" id="CP080627">
    <property type="protein sequence ID" value="UYV20600.1"/>
    <property type="molecule type" value="Genomic_DNA"/>
</dbReference>
<accession>A0ABY6JTU6</accession>
<protein>
    <submittedName>
        <fullName evidence="1">DUF3987 domain-containing protein</fullName>
    </submittedName>
</protein>
<keyword evidence="2" id="KW-1185">Reference proteome</keyword>
<gene>
    <name evidence="1" type="ORF">K1Y77_08135</name>
</gene>
<evidence type="ECO:0000313" key="2">
    <source>
        <dbReference type="Proteomes" id="UP001163082"/>
    </source>
</evidence>
<dbReference type="InterPro" id="IPR025048">
    <property type="entry name" value="DUF3987"/>
</dbReference>